<gene>
    <name evidence="7 9 10" type="ORF">SRAE_X000065100</name>
</gene>
<evidence type="ECO:0000256" key="3">
    <source>
        <dbReference type="ARBA" id="ARBA00022989"/>
    </source>
</evidence>
<dbReference type="InterPro" id="IPR017452">
    <property type="entry name" value="GPCR_Rhodpsn_7TM"/>
</dbReference>
<accession>A0A090LUM3</accession>
<comment type="subcellular location">
    <subcellularLocation>
        <location evidence="1">Membrane</location>
    </subcellularLocation>
</comment>
<feature type="transmembrane region" description="Helical" evidence="5">
    <location>
        <begin position="43"/>
        <end position="68"/>
    </location>
</feature>
<feature type="domain" description="G-protein coupled receptors family 1 profile" evidence="6">
    <location>
        <begin position="60"/>
        <end position="342"/>
    </location>
</feature>
<feature type="transmembrane region" description="Helical" evidence="5">
    <location>
        <begin position="215"/>
        <end position="237"/>
    </location>
</feature>
<evidence type="ECO:0000313" key="10">
    <source>
        <dbReference type="WormBase" id="SRAE_X000065100"/>
    </source>
</evidence>
<evidence type="ECO:0000313" key="7">
    <source>
        <dbReference type="EMBL" id="CEF71324.1"/>
    </source>
</evidence>
<dbReference type="Gene3D" id="1.20.1070.10">
    <property type="entry name" value="Rhodopsin 7-helix transmembrane proteins"/>
    <property type="match status" value="1"/>
</dbReference>
<reference evidence="8" key="1">
    <citation type="submission" date="2014-09" db="EMBL/GenBank/DDBJ databases">
        <authorList>
            <person name="Martin A.A."/>
        </authorList>
    </citation>
    <scope>NUCLEOTIDE SEQUENCE</scope>
    <source>
        <strain evidence="8">ED321</strain>
    </source>
</reference>
<dbReference type="PROSITE" id="PS50262">
    <property type="entry name" value="G_PROTEIN_RECEP_F1_2"/>
    <property type="match status" value="1"/>
</dbReference>
<feature type="transmembrane region" description="Helical" evidence="5">
    <location>
        <begin position="80"/>
        <end position="106"/>
    </location>
</feature>
<keyword evidence="3 5" id="KW-1133">Transmembrane helix</keyword>
<dbReference type="GeneID" id="36383704"/>
<dbReference type="PANTHER" id="PTHR46709">
    <property type="entry name" value="PROTEIN CBG23488-RELATED"/>
    <property type="match status" value="1"/>
</dbReference>
<feature type="transmembrane region" description="Helical" evidence="5">
    <location>
        <begin position="165"/>
        <end position="184"/>
    </location>
</feature>
<dbReference type="AlphaFoldDB" id="A0A090LUM3"/>
<keyword evidence="8" id="KW-1185">Reference proteome</keyword>
<dbReference type="RefSeq" id="XP_024510520.1">
    <property type="nucleotide sequence ID" value="XM_024645020.1"/>
</dbReference>
<keyword evidence="2 5" id="KW-0812">Transmembrane</keyword>
<evidence type="ECO:0000256" key="1">
    <source>
        <dbReference type="ARBA" id="ARBA00004370"/>
    </source>
</evidence>
<evidence type="ECO:0000256" key="4">
    <source>
        <dbReference type="ARBA" id="ARBA00023136"/>
    </source>
</evidence>
<dbReference type="WBParaSite" id="SRAE_X000065100.1">
    <property type="protein sequence ID" value="SRAE_X000065100.1"/>
    <property type="gene ID" value="WBGene00266210"/>
</dbReference>
<dbReference type="OMA" id="AYIMLMS"/>
<keyword evidence="7" id="KW-0675">Receptor</keyword>
<evidence type="ECO:0000313" key="9">
    <source>
        <dbReference type="WBParaSite" id="SRAE_X000065100.1"/>
    </source>
</evidence>
<dbReference type="Proteomes" id="UP000035682">
    <property type="component" value="Unplaced"/>
</dbReference>
<dbReference type="GO" id="GO:0016020">
    <property type="term" value="C:membrane"/>
    <property type="evidence" value="ECO:0007669"/>
    <property type="project" value="UniProtKB-SubCell"/>
</dbReference>
<dbReference type="STRING" id="34506.A0A090LUM3"/>
<keyword evidence="4 5" id="KW-0472">Membrane</keyword>
<dbReference type="GO" id="GO:0004930">
    <property type="term" value="F:G protein-coupled receptor activity"/>
    <property type="evidence" value="ECO:0007669"/>
    <property type="project" value="InterPro"/>
</dbReference>
<evidence type="ECO:0000256" key="2">
    <source>
        <dbReference type="ARBA" id="ARBA00022692"/>
    </source>
</evidence>
<proteinExistence type="predicted"/>
<sequence>MENSSIDLYDLNNITKTNNILQKESFPPEGCFDAYHPIIIPRFYLVCVAGFITSIISIIENSFLFFLFAKKKSNRNHYNLYLMLIAIIDVFMGISYILLMVVNVSADYFQSLTLLRLWYFYVIPMITVSHVAMTSSAMCILAATFERYCITVNAKQTEFVKKNRVFIALGSLVIAIFNKGSMYFEFDIITNETCSGTMNEYAIIPTSLIDAPLYVIFRVWCRNIATVFLPFFALAYLNARIVRALAKQQRLDYCADLILANSKNHPDKEKSRRKILTRSATRTLVLVVITYLISNVVNVILTVGEYVNKLQLQTYYTDAYFILLDASSLLCVLASALRFPIYMTCQSQLREEVFNLLKHKLRKDNLIDESNNSTNSNNNGNVQLLTYKNDDLTISVRMDDNVKSTMDFKKDLLVKYPSTEEDNNDEKIVNRKVTKINVVDKNIIKDDKKLLWNANDSIICQRLKLSEGNDFLQNIIFGECQKESLL</sequence>
<reference evidence="7" key="2">
    <citation type="submission" date="2014-09" db="EMBL/GenBank/DDBJ databases">
        <authorList>
            <person name="Aslett A.Martin."/>
        </authorList>
    </citation>
    <scope>NUCLEOTIDE SEQUENCE</scope>
    <source>
        <strain evidence="7">ED321 Heterogonic</strain>
    </source>
</reference>
<protein>
    <submittedName>
        <fullName evidence="7">G protein-coupled receptor, rhodopsin-like family and GPCR, rhodopsin-like, 7TM domain-containing protein</fullName>
    </submittedName>
</protein>
<dbReference type="Pfam" id="PF00001">
    <property type="entry name" value="7tm_1"/>
    <property type="match status" value="1"/>
</dbReference>
<dbReference type="SUPFAM" id="SSF81321">
    <property type="entry name" value="Family A G protein-coupled receptor-like"/>
    <property type="match status" value="1"/>
</dbReference>
<dbReference type="WormBase" id="SRAE_X000065100">
    <property type="protein sequence ID" value="SRP03254"/>
    <property type="gene ID" value="WBGene00266210"/>
</dbReference>
<feature type="transmembrane region" description="Helical" evidence="5">
    <location>
        <begin position="118"/>
        <end position="145"/>
    </location>
</feature>
<feature type="transmembrane region" description="Helical" evidence="5">
    <location>
        <begin position="283"/>
        <end position="307"/>
    </location>
</feature>
<name>A0A090LUM3_STRRB</name>
<evidence type="ECO:0000259" key="6">
    <source>
        <dbReference type="PROSITE" id="PS50262"/>
    </source>
</evidence>
<feature type="transmembrane region" description="Helical" evidence="5">
    <location>
        <begin position="319"/>
        <end position="341"/>
    </location>
</feature>
<evidence type="ECO:0000313" key="8">
    <source>
        <dbReference type="Proteomes" id="UP000035682"/>
    </source>
</evidence>
<dbReference type="EMBL" id="LN609530">
    <property type="protein sequence ID" value="CEF71324.1"/>
    <property type="molecule type" value="Genomic_DNA"/>
</dbReference>
<dbReference type="CTD" id="36383704"/>
<dbReference type="InterPro" id="IPR000276">
    <property type="entry name" value="GPCR_Rhodpsn"/>
</dbReference>
<dbReference type="CDD" id="cd14978">
    <property type="entry name" value="7tmA_FMRFamide_R-like"/>
    <property type="match status" value="1"/>
</dbReference>
<organism evidence="7">
    <name type="scientific">Strongyloides ratti</name>
    <name type="common">Parasitic roundworm</name>
    <dbReference type="NCBI Taxonomy" id="34506"/>
    <lineage>
        <taxon>Eukaryota</taxon>
        <taxon>Metazoa</taxon>
        <taxon>Ecdysozoa</taxon>
        <taxon>Nematoda</taxon>
        <taxon>Chromadorea</taxon>
        <taxon>Rhabditida</taxon>
        <taxon>Tylenchina</taxon>
        <taxon>Panagrolaimomorpha</taxon>
        <taxon>Strongyloidoidea</taxon>
        <taxon>Strongyloididae</taxon>
        <taxon>Strongyloides</taxon>
    </lineage>
</organism>
<evidence type="ECO:0000256" key="5">
    <source>
        <dbReference type="SAM" id="Phobius"/>
    </source>
</evidence>
<dbReference type="OrthoDB" id="5857538at2759"/>
<reference evidence="9" key="3">
    <citation type="submission" date="2020-12" db="UniProtKB">
        <authorList>
            <consortium name="WormBaseParasite"/>
        </authorList>
    </citation>
    <scope>IDENTIFICATION</scope>
</reference>